<dbReference type="InterPro" id="IPR026015">
    <property type="entry name" value="ATP_synth_OSCP/delta_N_sf"/>
</dbReference>
<evidence type="ECO:0000256" key="2">
    <source>
        <dbReference type="ARBA" id="ARBA00022448"/>
    </source>
</evidence>
<keyword evidence="3 7" id="KW-0375">Hydrogen ion transport</keyword>
<protein>
    <recommendedName>
        <fullName evidence="7">ATP synthase subunit delta</fullName>
    </recommendedName>
    <alternativeName>
        <fullName evidence="7">ATP synthase F(1) sector subunit delta</fullName>
    </alternativeName>
    <alternativeName>
        <fullName evidence="7">F-type ATPase subunit delta</fullName>
        <shortName evidence="7">F-ATPase subunit delta</shortName>
    </alternativeName>
</protein>
<dbReference type="AlphaFoldDB" id="F1TDP5"/>
<dbReference type="Proteomes" id="UP000003860">
    <property type="component" value="Unassembled WGS sequence"/>
</dbReference>
<comment type="function">
    <text evidence="7">This protein is part of the stalk that links CF(0) to CF(1). It either transmits conformational changes from CF(0) to CF(1) or is implicated in proton conduction.</text>
</comment>
<keyword evidence="7" id="KW-1003">Cell membrane</keyword>
<keyword evidence="7" id="KW-0139">CF(1)</keyword>
<dbReference type="PRINTS" id="PR00125">
    <property type="entry name" value="ATPASEDELTA"/>
</dbReference>
<evidence type="ECO:0000256" key="6">
    <source>
        <dbReference type="ARBA" id="ARBA00023310"/>
    </source>
</evidence>
<accession>F1TDP5</accession>
<dbReference type="Pfam" id="PF00213">
    <property type="entry name" value="OSCP"/>
    <property type="match status" value="1"/>
</dbReference>
<keyword evidence="5 7" id="KW-0472">Membrane</keyword>
<reference evidence="8" key="1">
    <citation type="submission" date="2009-07" db="EMBL/GenBank/DDBJ databases">
        <authorList>
            <consortium name="US DOE Joint Genome Institute (JGI-PGF)"/>
            <person name="Lucas S."/>
            <person name="Copeland A."/>
            <person name="Lapidus A."/>
            <person name="Glavina del Rio T."/>
            <person name="Tice H."/>
            <person name="Bruce D."/>
            <person name="Goodwin L."/>
            <person name="Pitluck S."/>
            <person name="Larimer F."/>
            <person name="Land M.L."/>
            <person name="Mouttaki H."/>
            <person name="He Z."/>
            <person name="Zhou J."/>
            <person name="Hemme C.L."/>
        </authorList>
    </citation>
    <scope>NUCLEOTIDE SEQUENCE [LARGE SCALE GENOMIC DNA]</scope>
    <source>
        <strain evidence="8">DSM 2782</strain>
    </source>
</reference>
<dbReference type="GO" id="GO:0005886">
    <property type="term" value="C:plasma membrane"/>
    <property type="evidence" value="ECO:0007669"/>
    <property type="project" value="UniProtKB-SubCell"/>
</dbReference>
<dbReference type="NCBIfam" id="TIGR01145">
    <property type="entry name" value="ATP_synt_delta"/>
    <property type="match status" value="1"/>
</dbReference>
<keyword evidence="4 7" id="KW-0406">Ion transport</keyword>
<evidence type="ECO:0000256" key="7">
    <source>
        <dbReference type="HAMAP-Rule" id="MF_01416"/>
    </source>
</evidence>
<dbReference type="RefSeq" id="WP_004619746.1">
    <property type="nucleotide sequence ID" value="NZ_ACXX02000008.1"/>
</dbReference>
<reference evidence="8" key="2">
    <citation type="submission" date="2011-01" db="EMBL/GenBank/DDBJ databases">
        <title>The Non-contiguous Finished genome of Clostridium papyrosolvens.</title>
        <authorList>
            <person name="Lucas S."/>
            <person name="Copeland A."/>
            <person name="Lapidus A."/>
            <person name="Cheng J.-F."/>
            <person name="Goodwin L."/>
            <person name="Pitluck S."/>
            <person name="Misra M."/>
            <person name="Chertkov O."/>
            <person name="Detter J.C."/>
            <person name="Han C."/>
            <person name="Tapia R."/>
            <person name="Land M."/>
            <person name="Hauser L."/>
            <person name="Kyrpides N."/>
            <person name="Ivanova N."/>
            <person name="Pagani I."/>
            <person name="Mouttaki H."/>
            <person name="He Z."/>
            <person name="Zhou J."/>
            <person name="Hemme C.L."/>
            <person name="Woyke T."/>
        </authorList>
    </citation>
    <scope>NUCLEOTIDE SEQUENCE [LARGE SCALE GENOMIC DNA]</scope>
    <source>
        <strain evidence="8">DSM 2782</strain>
    </source>
</reference>
<gene>
    <name evidence="7" type="primary">atpH</name>
    <name evidence="8" type="ORF">Cpap_1924</name>
</gene>
<dbReference type="STRING" id="588581.Cpap_1924"/>
<dbReference type="HAMAP" id="MF_01416">
    <property type="entry name" value="ATP_synth_delta_bact"/>
    <property type="match status" value="1"/>
</dbReference>
<dbReference type="EMBL" id="ACXX02000008">
    <property type="protein sequence ID" value="EGD47341.1"/>
    <property type="molecule type" value="Genomic_DNA"/>
</dbReference>
<comment type="similarity">
    <text evidence="7">Belongs to the ATPase delta chain family.</text>
</comment>
<keyword evidence="6 7" id="KW-0066">ATP synthesis</keyword>
<dbReference type="GO" id="GO:0045259">
    <property type="term" value="C:proton-transporting ATP synthase complex"/>
    <property type="evidence" value="ECO:0007669"/>
    <property type="project" value="UniProtKB-KW"/>
</dbReference>
<keyword evidence="9" id="KW-1185">Reference proteome</keyword>
<organism evidence="8 9">
    <name type="scientific">Ruminiclostridium papyrosolvens DSM 2782</name>
    <dbReference type="NCBI Taxonomy" id="588581"/>
    <lineage>
        <taxon>Bacteria</taxon>
        <taxon>Bacillati</taxon>
        <taxon>Bacillota</taxon>
        <taxon>Clostridia</taxon>
        <taxon>Eubacteriales</taxon>
        <taxon>Oscillospiraceae</taxon>
        <taxon>Ruminiclostridium</taxon>
    </lineage>
</organism>
<evidence type="ECO:0000256" key="1">
    <source>
        <dbReference type="ARBA" id="ARBA00004370"/>
    </source>
</evidence>
<dbReference type="eggNOG" id="COG0712">
    <property type="taxonomic scope" value="Bacteria"/>
</dbReference>
<keyword evidence="2 7" id="KW-0813">Transport</keyword>
<dbReference type="NCBIfam" id="NF004403">
    <property type="entry name" value="PRK05758.2-4"/>
    <property type="match status" value="1"/>
</dbReference>
<dbReference type="PANTHER" id="PTHR11910">
    <property type="entry name" value="ATP SYNTHASE DELTA CHAIN"/>
    <property type="match status" value="1"/>
</dbReference>
<dbReference type="GO" id="GO:0046933">
    <property type="term" value="F:proton-transporting ATP synthase activity, rotational mechanism"/>
    <property type="evidence" value="ECO:0007669"/>
    <property type="project" value="UniProtKB-UniRule"/>
</dbReference>
<dbReference type="Gene3D" id="1.10.520.20">
    <property type="entry name" value="N-terminal domain of the delta subunit of the F1F0-ATP synthase"/>
    <property type="match status" value="1"/>
</dbReference>
<proteinExistence type="inferred from homology"/>
<dbReference type="SUPFAM" id="SSF47928">
    <property type="entry name" value="N-terminal domain of the delta subunit of the F1F0-ATP synthase"/>
    <property type="match status" value="1"/>
</dbReference>
<comment type="caution">
    <text evidence="8">The sequence shown here is derived from an EMBL/GenBank/DDBJ whole genome shotgun (WGS) entry which is preliminary data.</text>
</comment>
<dbReference type="OrthoDB" id="9802471at2"/>
<evidence type="ECO:0000256" key="5">
    <source>
        <dbReference type="ARBA" id="ARBA00023136"/>
    </source>
</evidence>
<evidence type="ECO:0000313" key="8">
    <source>
        <dbReference type="EMBL" id="EGD47341.1"/>
    </source>
</evidence>
<evidence type="ECO:0000256" key="3">
    <source>
        <dbReference type="ARBA" id="ARBA00022781"/>
    </source>
</evidence>
<sequence length="175" mass="19714">MPLVEKRYAQALLQLSGSDVNSVKEEFGDFTNLYNSDKDFRDFLNNPVIKTDKKQALIRSVFTGRLSKNMLNTILLLISKQRTAEIPGIFSQFMQMSNEMANVLDMKIIMAEQLTEVQLETIREKFRKKYNAVAVNSTEIVDASLIGGIKVIIGDQVYDGSVKGRIESLTEIVSV</sequence>
<comment type="subcellular location">
    <subcellularLocation>
        <location evidence="7">Cell membrane</location>
        <topology evidence="7">Peripheral membrane protein</topology>
    </subcellularLocation>
    <subcellularLocation>
        <location evidence="1">Membrane</location>
    </subcellularLocation>
</comment>
<evidence type="ECO:0000313" key="9">
    <source>
        <dbReference type="Proteomes" id="UP000003860"/>
    </source>
</evidence>
<comment type="function">
    <text evidence="7">F(1)F(0) ATP synthase produces ATP from ADP in the presence of a proton or sodium gradient. F-type ATPases consist of two structural domains, F(1) containing the extramembraneous catalytic core and F(0) containing the membrane proton channel, linked together by a central stalk and a peripheral stalk. During catalysis, ATP synthesis in the catalytic domain of F(1) is coupled via a rotary mechanism of the central stalk subunits to proton translocation.</text>
</comment>
<evidence type="ECO:0000256" key="4">
    <source>
        <dbReference type="ARBA" id="ARBA00023065"/>
    </source>
</evidence>
<name>F1TDP5_9FIRM</name>
<dbReference type="InterPro" id="IPR000711">
    <property type="entry name" value="ATPase_OSCP/dsu"/>
</dbReference>